<dbReference type="Pfam" id="PF07424">
    <property type="entry name" value="TrbM"/>
    <property type="match status" value="1"/>
</dbReference>
<dbReference type="STRING" id="1715989.NITINOP_2991"/>
<feature type="signal peptide" evidence="1">
    <location>
        <begin position="1"/>
        <end position="27"/>
    </location>
</feature>
<evidence type="ECO:0000313" key="3">
    <source>
        <dbReference type="Proteomes" id="UP000066284"/>
    </source>
</evidence>
<name>A0A0S4KZS1_9BACT</name>
<accession>A0A0S4KZS1</accession>
<dbReference type="EMBL" id="LN885086">
    <property type="protein sequence ID" value="CUQ67963.1"/>
    <property type="molecule type" value="Genomic_DNA"/>
</dbReference>
<dbReference type="RefSeq" id="WP_082633839.1">
    <property type="nucleotide sequence ID" value="NZ_LN885086.1"/>
</dbReference>
<evidence type="ECO:0000313" key="2">
    <source>
        <dbReference type="EMBL" id="CUQ67963.1"/>
    </source>
</evidence>
<gene>
    <name evidence="2" type="ORF">NITINOP_2991</name>
</gene>
<dbReference type="KEGG" id="nio:NITINOP_2991"/>
<feature type="chain" id="PRO_5006623644" evidence="1">
    <location>
        <begin position="28"/>
        <end position="92"/>
    </location>
</feature>
<organism evidence="2 3">
    <name type="scientific">Candidatus Nitrospira inopinata</name>
    <dbReference type="NCBI Taxonomy" id="1715989"/>
    <lineage>
        <taxon>Bacteria</taxon>
        <taxon>Pseudomonadati</taxon>
        <taxon>Nitrospirota</taxon>
        <taxon>Nitrospiria</taxon>
        <taxon>Nitrospirales</taxon>
        <taxon>Nitrospiraceae</taxon>
        <taxon>Nitrospira</taxon>
    </lineage>
</organism>
<proteinExistence type="predicted"/>
<evidence type="ECO:0000256" key="1">
    <source>
        <dbReference type="SAM" id="SignalP"/>
    </source>
</evidence>
<dbReference type="Proteomes" id="UP000066284">
    <property type="component" value="Chromosome 1"/>
</dbReference>
<protein>
    <submittedName>
        <fullName evidence="2">TrbM family protein</fullName>
    </submittedName>
</protein>
<reference evidence="3" key="1">
    <citation type="submission" date="2015-09" db="EMBL/GenBank/DDBJ databases">
        <authorList>
            <person name="Daims H."/>
        </authorList>
    </citation>
    <scope>NUCLEOTIDE SEQUENCE [LARGE SCALE GENOMIC DNA]</scope>
</reference>
<dbReference type="OrthoDB" id="9784009at2"/>
<sequence length="92" mass="10342">MNWWKRRDWIMVLVGVGLLVMAHDAPAQTAPKISFLEGDARLACECLLCLAAGPQAPKECQAALTKYYMIQAGSPFKTMVMRRNFLQLCPKQ</sequence>
<dbReference type="AlphaFoldDB" id="A0A0S4KZS1"/>
<dbReference type="InterPro" id="IPR009989">
    <property type="entry name" value="TrbM"/>
</dbReference>
<keyword evidence="1" id="KW-0732">Signal</keyword>
<keyword evidence="3" id="KW-1185">Reference proteome</keyword>